<dbReference type="InterPro" id="IPR004481">
    <property type="entry name" value="K/Na/Ca-exchanger"/>
</dbReference>
<reference evidence="10" key="2">
    <citation type="submission" date="2012-05" db="EMBL/GenBank/DDBJ databases">
        <title>Annotation of the Genome Sequence of Fusarium oxysporum HDV247.</title>
        <authorList>
            <consortium name="The Broad Institute Genomics Platform"/>
            <person name="Ma L.-J."/>
            <person name="Corby-Kistler H."/>
            <person name="Broz K."/>
            <person name="Gale L.R."/>
            <person name="Jonkers W."/>
            <person name="O'Donnell K."/>
            <person name="Ploetz R."/>
            <person name="Steinberg C."/>
            <person name="Schwartz D.C."/>
            <person name="VanEtten H."/>
            <person name="Zhou S."/>
            <person name="Young S.K."/>
            <person name="Zeng Q."/>
            <person name="Gargeya S."/>
            <person name="Fitzgerald M."/>
            <person name="Abouelleil A."/>
            <person name="Alvarado L."/>
            <person name="Chapman S.B."/>
            <person name="Gainer-Dewar J."/>
            <person name="Goldberg J."/>
            <person name="Griggs A."/>
            <person name="Gujja S."/>
            <person name="Hansen M."/>
            <person name="Howarth C."/>
            <person name="Imamovic A."/>
            <person name="Ireland A."/>
            <person name="Larimer J."/>
            <person name="McCowan C."/>
            <person name="Murphy C."/>
            <person name="Pearson M."/>
            <person name="Poon T.W."/>
            <person name="Priest M."/>
            <person name="Roberts A."/>
            <person name="Saif S."/>
            <person name="Shea T."/>
            <person name="Sykes S."/>
            <person name="Wortman J."/>
            <person name="Nusbaum C."/>
            <person name="Birren B."/>
        </authorList>
    </citation>
    <scope>NUCLEOTIDE SEQUENCE</scope>
    <source>
        <strain evidence="10">HDV247</strain>
    </source>
</reference>
<feature type="transmembrane region" description="Helical" evidence="8">
    <location>
        <begin position="275"/>
        <end position="295"/>
    </location>
</feature>
<comment type="subcellular location">
    <subcellularLocation>
        <location evidence="1">Membrane</location>
        <topology evidence="1">Multi-pass membrane protein</topology>
    </subcellularLocation>
</comment>
<dbReference type="EMBL" id="JH651017">
    <property type="protein sequence ID" value="EXA31374.1"/>
    <property type="molecule type" value="Genomic_DNA"/>
</dbReference>
<feature type="transmembrane region" description="Helical" evidence="8">
    <location>
        <begin position="72"/>
        <end position="96"/>
    </location>
</feature>
<name>W9NFD1_FUSOX</name>
<dbReference type="AlphaFoldDB" id="W9NFD1"/>
<feature type="region of interest" description="Disordered" evidence="7">
    <location>
        <begin position="198"/>
        <end position="233"/>
    </location>
</feature>
<feature type="transmembrane region" description="Helical" evidence="8">
    <location>
        <begin position="340"/>
        <end position="359"/>
    </location>
</feature>
<dbReference type="GO" id="GO:0008273">
    <property type="term" value="F:calcium, potassium:sodium antiporter activity"/>
    <property type="evidence" value="ECO:0007669"/>
    <property type="project" value="TreeGrafter"/>
</dbReference>
<evidence type="ECO:0000259" key="9">
    <source>
        <dbReference type="Pfam" id="PF01699"/>
    </source>
</evidence>
<evidence type="ECO:0000256" key="6">
    <source>
        <dbReference type="ARBA" id="ARBA00023136"/>
    </source>
</evidence>
<feature type="compositionally biased region" description="Low complexity" evidence="7">
    <location>
        <begin position="212"/>
        <end position="227"/>
    </location>
</feature>
<protein>
    <recommendedName>
        <fullName evidence="9">Sodium/calcium exchanger membrane region domain-containing protein</fullName>
    </recommendedName>
</protein>
<dbReference type="InterPro" id="IPR004837">
    <property type="entry name" value="NaCa_Exmemb"/>
</dbReference>
<keyword evidence="3" id="KW-0050">Antiport</keyword>
<evidence type="ECO:0000256" key="4">
    <source>
        <dbReference type="ARBA" id="ARBA00022692"/>
    </source>
</evidence>
<evidence type="ECO:0000256" key="5">
    <source>
        <dbReference type="ARBA" id="ARBA00022989"/>
    </source>
</evidence>
<dbReference type="GO" id="GO:0005886">
    <property type="term" value="C:plasma membrane"/>
    <property type="evidence" value="ECO:0007669"/>
    <property type="project" value="TreeGrafter"/>
</dbReference>
<feature type="transmembrane region" description="Helical" evidence="8">
    <location>
        <begin position="307"/>
        <end position="328"/>
    </location>
</feature>
<comment type="similarity">
    <text evidence="2">Belongs to the Ca(2+):cation antiporter (CaCA) (TC 2.A.19) family. SLC24A subfamily.</text>
</comment>
<dbReference type="Pfam" id="PF01699">
    <property type="entry name" value="Na_Ca_ex"/>
    <property type="match status" value="2"/>
</dbReference>
<evidence type="ECO:0000256" key="1">
    <source>
        <dbReference type="ARBA" id="ARBA00004141"/>
    </source>
</evidence>
<feature type="transmembrane region" description="Helical" evidence="8">
    <location>
        <begin position="366"/>
        <end position="386"/>
    </location>
</feature>
<gene>
    <name evidence="10" type="ORF">FOVG_17346</name>
</gene>
<evidence type="ECO:0000256" key="2">
    <source>
        <dbReference type="ARBA" id="ARBA00005364"/>
    </source>
</evidence>
<evidence type="ECO:0000256" key="7">
    <source>
        <dbReference type="SAM" id="MobiDB-lite"/>
    </source>
</evidence>
<accession>W9NFD1</accession>
<dbReference type="PANTHER" id="PTHR10846">
    <property type="entry name" value="SODIUM/POTASSIUM/CALCIUM EXCHANGER"/>
    <property type="match status" value="1"/>
</dbReference>
<evidence type="ECO:0000256" key="3">
    <source>
        <dbReference type="ARBA" id="ARBA00022449"/>
    </source>
</evidence>
<feature type="domain" description="Sodium/calcium exchanger membrane region" evidence="9">
    <location>
        <begin position="242"/>
        <end position="381"/>
    </location>
</feature>
<dbReference type="HOGENOM" id="CLU_007948_1_0_1"/>
<feature type="transmembrane region" description="Helical" evidence="8">
    <location>
        <begin position="133"/>
        <end position="156"/>
    </location>
</feature>
<dbReference type="PANTHER" id="PTHR10846:SF8">
    <property type="entry name" value="INNER MEMBRANE PROTEIN YRBG"/>
    <property type="match status" value="1"/>
</dbReference>
<organism evidence="10">
    <name type="scientific">Fusarium oxysporum f. sp. pisi HDV247</name>
    <dbReference type="NCBI Taxonomy" id="1080344"/>
    <lineage>
        <taxon>Eukaryota</taxon>
        <taxon>Fungi</taxon>
        <taxon>Dikarya</taxon>
        <taxon>Ascomycota</taxon>
        <taxon>Pezizomycotina</taxon>
        <taxon>Sordariomycetes</taxon>
        <taxon>Hypocreomycetidae</taxon>
        <taxon>Hypocreales</taxon>
        <taxon>Nectriaceae</taxon>
        <taxon>Fusarium</taxon>
        <taxon>Fusarium oxysporum species complex</taxon>
    </lineage>
</organism>
<keyword evidence="3" id="KW-0813">Transport</keyword>
<feature type="transmembrane region" description="Helical" evidence="8">
    <location>
        <begin position="6"/>
        <end position="25"/>
    </location>
</feature>
<keyword evidence="4 8" id="KW-0812">Transmembrane</keyword>
<proteinExistence type="inferred from homology"/>
<sequence length="391" mass="41786">MAQADVVAYNIAAFLATLFLLEFGADKFIDHTAVIARRTGVSETVIGLITAGGEWEELAVVVASLARGRSSLAIGNIIGAAISNILGAFSLGLVFYERGKPIEFDRSSRIYSLFLLILTTFVTPVAYFSKYRIWLVCGSLLVAIFTIYLLAAGVAIGKGVLTPPEDSDDDSDDNVSDASSAMSVSAAGDQDQITVATNTRSDAQTDGDKVQPSADSLPTSSLSSGSPEPRPSRKQRRLRYHVFYLLVGFLSICLAGYVLSQAATNITDQFGISDVLFGVIILAIATTLPEKFVAVMSGHRGHPGILVANRVGSNAFLLALCVGIIMLSSRGTLDAGNVTIAELVVLWTSTLAVTLTVWFGGRFCRWIGVLMLASYVVFIVLEFTIIHRVVD</sequence>
<feature type="domain" description="Sodium/calcium exchanger membrane region" evidence="9">
    <location>
        <begin position="11"/>
        <end position="151"/>
    </location>
</feature>
<evidence type="ECO:0000256" key="8">
    <source>
        <dbReference type="SAM" id="Phobius"/>
    </source>
</evidence>
<dbReference type="Gene3D" id="1.20.1420.30">
    <property type="entry name" value="NCX, central ion-binding region"/>
    <property type="match status" value="2"/>
</dbReference>
<feature type="transmembrane region" description="Helical" evidence="8">
    <location>
        <begin position="242"/>
        <end position="263"/>
    </location>
</feature>
<dbReference type="OrthoDB" id="2127281at2759"/>
<evidence type="ECO:0000313" key="10">
    <source>
        <dbReference type="EMBL" id="EXA31374.1"/>
    </source>
</evidence>
<dbReference type="Proteomes" id="UP000030751">
    <property type="component" value="Unassembled WGS sequence"/>
</dbReference>
<dbReference type="GO" id="GO:0006874">
    <property type="term" value="P:intracellular calcium ion homeostasis"/>
    <property type="evidence" value="ECO:0007669"/>
    <property type="project" value="TreeGrafter"/>
</dbReference>
<reference evidence="10" key="1">
    <citation type="submission" date="2011-10" db="EMBL/GenBank/DDBJ databases">
        <title>The Genome Sequence of Fusarium oxysporum HDV247.</title>
        <authorList>
            <consortium name="The Broad Institute Genome Sequencing Platform"/>
            <person name="Ma L.-J."/>
            <person name="Gale L.R."/>
            <person name="Schwartz D.C."/>
            <person name="Zhou S."/>
            <person name="Corby-Kistler H."/>
            <person name="Young S.K."/>
            <person name="Zeng Q."/>
            <person name="Gargeya S."/>
            <person name="Fitzgerald M."/>
            <person name="Haas B."/>
            <person name="Abouelleil A."/>
            <person name="Alvarado L."/>
            <person name="Arachchi H.M."/>
            <person name="Berlin A."/>
            <person name="Brown A."/>
            <person name="Chapman S.B."/>
            <person name="Chen Z."/>
            <person name="Dunbar C."/>
            <person name="Freedman E."/>
            <person name="Gearin G."/>
            <person name="Goldberg J."/>
            <person name="Griggs A."/>
            <person name="Gujja S."/>
            <person name="Heiman D."/>
            <person name="Howarth C."/>
            <person name="Larson L."/>
            <person name="Lui A."/>
            <person name="MacDonald P.J.P."/>
            <person name="Montmayeur A."/>
            <person name="Murphy C."/>
            <person name="Neiman D."/>
            <person name="Pearson M."/>
            <person name="Priest M."/>
            <person name="Roberts A."/>
            <person name="Saif S."/>
            <person name="Shea T."/>
            <person name="Shenoy N."/>
            <person name="Sisk P."/>
            <person name="Stolte C."/>
            <person name="Sykes S."/>
            <person name="Wortman J."/>
            <person name="Nusbaum C."/>
            <person name="Birren B."/>
        </authorList>
    </citation>
    <scope>NUCLEOTIDE SEQUENCE [LARGE SCALE GENOMIC DNA]</scope>
    <source>
        <strain evidence="10">HDV247</strain>
    </source>
</reference>
<dbReference type="GO" id="GO:0005262">
    <property type="term" value="F:calcium channel activity"/>
    <property type="evidence" value="ECO:0007669"/>
    <property type="project" value="TreeGrafter"/>
</dbReference>
<keyword evidence="5 8" id="KW-1133">Transmembrane helix</keyword>
<dbReference type="InterPro" id="IPR044880">
    <property type="entry name" value="NCX_ion-bd_dom_sf"/>
</dbReference>
<feature type="transmembrane region" description="Helical" evidence="8">
    <location>
        <begin position="108"/>
        <end position="127"/>
    </location>
</feature>
<keyword evidence="6 8" id="KW-0472">Membrane</keyword>